<protein>
    <submittedName>
        <fullName evidence="1">Uncharacterized protein</fullName>
    </submittedName>
</protein>
<dbReference type="EMBL" id="VSSQ01021351">
    <property type="protein sequence ID" value="MPM66878.1"/>
    <property type="molecule type" value="Genomic_DNA"/>
</dbReference>
<sequence length="132" mass="15264">MARCGVLNIRHVKAGQHLNDTGQRRRLRNIHGNYFSIRDGAVQNFRDQRRSFVKVIGIFGAPGYLVVGVHSLNASSNLHFVHLRSSYHRTQNIFTGEIFRFLPYQGANVPQCYLYKYYNMPSAFFKVQKNIS</sequence>
<comment type="caution">
    <text evidence="1">The sequence shown here is derived from an EMBL/GenBank/DDBJ whole genome shotgun (WGS) entry which is preliminary data.</text>
</comment>
<organism evidence="1">
    <name type="scientific">bioreactor metagenome</name>
    <dbReference type="NCBI Taxonomy" id="1076179"/>
    <lineage>
        <taxon>unclassified sequences</taxon>
        <taxon>metagenomes</taxon>
        <taxon>ecological metagenomes</taxon>
    </lineage>
</organism>
<evidence type="ECO:0000313" key="1">
    <source>
        <dbReference type="EMBL" id="MPM66878.1"/>
    </source>
</evidence>
<gene>
    <name evidence="1" type="ORF">SDC9_113790</name>
</gene>
<name>A0A645BP23_9ZZZZ</name>
<accession>A0A645BP23</accession>
<proteinExistence type="predicted"/>
<dbReference type="AlphaFoldDB" id="A0A645BP23"/>
<reference evidence="1" key="1">
    <citation type="submission" date="2019-08" db="EMBL/GenBank/DDBJ databases">
        <authorList>
            <person name="Kucharzyk K."/>
            <person name="Murdoch R.W."/>
            <person name="Higgins S."/>
            <person name="Loffler F."/>
        </authorList>
    </citation>
    <scope>NUCLEOTIDE SEQUENCE</scope>
</reference>